<sequence>MCSYNEVNNSYACQNSKLMNGILKDELGFQGFVQSDWLAQRSGVASALAGLDMSMPGDGLGWQDGVALWGSELTKATLNTSVPLERLDDMVTRIVAAWYQLGQDDRSKWPALPAGGPNFSSWTNDKMGKLHAGSGDDDSSVEVNKYVDVQGEGDEAHKKLARQVATESITVVENKDNILPLSRDGWSGPESKQDHKFKVSIFGEDARENQNGVNWCADKGCNVGTLASGWGSGAVDFPYIITPLEALEREFNNETVELTVNAEMKVPAAHKDRITDADLCL</sequence>
<comment type="caution">
    <text evidence="1">The sequence shown here is derived from an EMBL/GenBank/DDBJ whole genome shotgun (WGS) entry which is preliminary data.</text>
</comment>
<organism evidence="1 2">
    <name type="scientific">Coniosporium uncinatum</name>
    <dbReference type="NCBI Taxonomy" id="93489"/>
    <lineage>
        <taxon>Eukaryota</taxon>
        <taxon>Fungi</taxon>
        <taxon>Dikarya</taxon>
        <taxon>Ascomycota</taxon>
        <taxon>Pezizomycotina</taxon>
        <taxon>Dothideomycetes</taxon>
        <taxon>Dothideomycetes incertae sedis</taxon>
        <taxon>Coniosporium</taxon>
    </lineage>
</organism>
<gene>
    <name evidence="1" type="ORF">LTS18_001521</name>
</gene>
<dbReference type="EMBL" id="JAWDJW010012067">
    <property type="protein sequence ID" value="KAK3044346.1"/>
    <property type="molecule type" value="Genomic_DNA"/>
</dbReference>
<dbReference type="Proteomes" id="UP001186974">
    <property type="component" value="Unassembled WGS sequence"/>
</dbReference>
<proteinExistence type="predicted"/>
<reference evidence="1" key="1">
    <citation type="submission" date="2024-09" db="EMBL/GenBank/DDBJ databases">
        <title>Black Yeasts Isolated from many extreme environments.</title>
        <authorList>
            <person name="Coleine C."/>
            <person name="Stajich J.E."/>
            <person name="Selbmann L."/>
        </authorList>
    </citation>
    <scope>NUCLEOTIDE SEQUENCE</scope>
    <source>
        <strain evidence="1">CCFEE 5737</strain>
    </source>
</reference>
<accession>A0ACC3CTM6</accession>
<feature type="non-terminal residue" evidence="1">
    <location>
        <position position="281"/>
    </location>
</feature>
<name>A0ACC3CTM6_9PEZI</name>
<protein>
    <submittedName>
        <fullName evidence="1">Uncharacterized protein</fullName>
    </submittedName>
</protein>
<keyword evidence="2" id="KW-1185">Reference proteome</keyword>
<evidence type="ECO:0000313" key="2">
    <source>
        <dbReference type="Proteomes" id="UP001186974"/>
    </source>
</evidence>
<evidence type="ECO:0000313" key="1">
    <source>
        <dbReference type="EMBL" id="KAK3044346.1"/>
    </source>
</evidence>